<protein>
    <submittedName>
        <fullName evidence="3">Tetratricopeptide repeat protein</fullName>
    </submittedName>
</protein>
<dbReference type="InterPro" id="IPR006597">
    <property type="entry name" value="Sel1-like"/>
</dbReference>
<feature type="compositionally biased region" description="Polar residues" evidence="1">
    <location>
        <begin position="265"/>
        <end position="274"/>
    </location>
</feature>
<dbReference type="PANTHER" id="PTHR11102">
    <property type="entry name" value="SEL-1-LIKE PROTEIN"/>
    <property type="match status" value="1"/>
</dbReference>
<dbReference type="Pfam" id="PF08238">
    <property type="entry name" value="Sel1"/>
    <property type="match status" value="5"/>
</dbReference>
<comment type="caution">
    <text evidence="3">The sequence shown here is derived from an EMBL/GenBank/DDBJ whole genome shotgun (WGS) entry which is preliminary data.</text>
</comment>
<name>A0ABU1GQU4_9GAMM</name>
<evidence type="ECO:0000256" key="1">
    <source>
        <dbReference type="SAM" id="MobiDB-lite"/>
    </source>
</evidence>
<reference evidence="3 4" key="1">
    <citation type="submission" date="2023-04" db="EMBL/GenBank/DDBJ databases">
        <title>A long-awaited taxogenomic arrangement of the family Halomonadaceae.</title>
        <authorList>
            <person name="De La Haba R."/>
            <person name="Chuvochina M."/>
            <person name="Wittouck S."/>
            <person name="Arahal D.R."/>
            <person name="Sanchez-Porro C."/>
            <person name="Hugenholtz P."/>
            <person name="Ventosa A."/>
        </authorList>
    </citation>
    <scope>NUCLEOTIDE SEQUENCE [LARGE SCALE GENOMIC DNA]</scope>
    <source>
        <strain evidence="3 4">DSM 17332</strain>
    </source>
</reference>
<dbReference type="EMBL" id="JARWAL010000032">
    <property type="protein sequence ID" value="MDR5894410.1"/>
    <property type="molecule type" value="Genomic_DNA"/>
</dbReference>
<feature type="signal peptide" evidence="2">
    <location>
        <begin position="1"/>
        <end position="19"/>
    </location>
</feature>
<evidence type="ECO:0000256" key="2">
    <source>
        <dbReference type="SAM" id="SignalP"/>
    </source>
</evidence>
<gene>
    <name evidence="3" type="ORF">QC820_16595</name>
</gene>
<evidence type="ECO:0000313" key="3">
    <source>
        <dbReference type="EMBL" id="MDR5894410.1"/>
    </source>
</evidence>
<dbReference type="InterPro" id="IPR011990">
    <property type="entry name" value="TPR-like_helical_dom_sf"/>
</dbReference>
<dbReference type="InterPro" id="IPR050767">
    <property type="entry name" value="Sel1_AlgK"/>
</dbReference>
<feature type="chain" id="PRO_5046001614" evidence="2">
    <location>
        <begin position="20"/>
        <end position="294"/>
    </location>
</feature>
<dbReference type="SUPFAM" id="SSF81901">
    <property type="entry name" value="HCP-like"/>
    <property type="match status" value="1"/>
</dbReference>
<dbReference type="RefSeq" id="WP_309637704.1">
    <property type="nucleotide sequence ID" value="NZ_JARWAL010000032.1"/>
</dbReference>
<dbReference type="SMART" id="SM00671">
    <property type="entry name" value="SEL1"/>
    <property type="match status" value="4"/>
</dbReference>
<feature type="region of interest" description="Disordered" evidence="1">
    <location>
        <begin position="265"/>
        <end position="294"/>
    </location>
</feature>
<dbReference type="Gene3D" id="1.25.40.10">
    <property type="entry name" value="Tetratricopeptide repeat domain"/>
    <property type="match status" value="1"/>
</dbReference>
<dbReference type="PANTHER" id="PTHR11102:SF160">
    <property type="entry name" value="ERAD-ASSOCIATED E3 UBIQUITIN-PROTEIN LIGASE COMPONENT HRD3"/>
    <property type="match status" value="1"/>
</dbReference>
<dbReference type="Proteomes" id="UP001252270">
    <property type="component" value="Unassembled WGS sequence"/>
</dbReference>
<keyword evidence="2" id="KW-0732">Signal</keyword>
<proteinExistence type="predicted"/>
<accession>A0ABU1GQU4</accession>
<organism evidence="3 4">
    <name type="scientific">Halomonas mongoliensis</name>
    <dbReference type="NCBI Taxonomy" id="321265"/>
    <lineage>
        <taxon>Bacteria</taxon>
        <taxon>Pseudomonadati</taxon>
        <taxon>Pseudomonadota</taxon>
        <taxon>Gammaproteobacteria</taxon>
        <taxon>Oceanospirillales</taxon>
        <taxon>Halomonadaceae</taxon>
        <taxon>Halomonas</taxon>
    </lineage>
</organism>
<evidence type="ECO:0000313" key="4">
    <source>
        <dbReference type="Proteomes" id="UP001252270"/>
    </source>
</evidence>
<keyword evidence="4" id="KW-1185">Reference proteome</keyword>
<sequence length="294" mass="33195">MIRLTLVAILLVLSPLAQAGLIFDECEKVVEIFQSQNFDANLAKAEEGDVRAQYLVGAAYLYGLEEQDVEVDHEKGLHWLKAAARQGAAEAFDELAIAYSEGLGVEKSASKYEKYLTEAGGRGMRSAKLELLDLYRDGDSELGIEPDEKKYIYWLEVTAEDGLTISMENLSVRYRQGRGVEKDLDKAFGWVMRAVELDDLSAQRMAGEYYERGMVVEQDLVKAYMLYDLAGTSGIEKRERVAKQMTDEKVEKAIAHSWQWQLEHNSYRPSSNGNRYRPDVSDLEPLSLTPESDQ</sequence>